<dbReference type="InParanoid" id="A0A1S3BWF8"/>
<sequence>MKTDLEEAITKHVLRFLPAKSLIRFKSVSKNWYNWINSPFFTHQQATHFNKTSAFISQAYHRLCPFFIPLHRYSHGVPSSAFLPFLPQMSTIRTTSHGLLCCKSIFKDNTYFITNPTTERWTELPEPTLFHSSVSALSLAFTPSTYNFYSHFQLVCAVPIPSVLAVFFEIYSSRTNSWRLSDSQYFYDGDHDLSFKGDGFFMDGFVYWETSNGIILAFDMTNEEYGEILLPLDLPSPHYGALMEMNGELCYVTVIAKNDDDKDDGDTGDDDDCYYWLGVYGGGGHEMVLKRRIPLHDDNGVRFEGDVRVLSGLSEGAVMILVGNNVILYHVEERKGKFVGIVDSAEIAAIDVEDGAVRFLPYVNSLASVCPVDEMPPEDHEFDKISRKMSRNKIV</sequence>
<accession>A0A1S3BWF8</accession>
<feature type="domain" description="F-box" evidence="1">
    <location>
        <begin position="9"/>
        <end position="42"/>
    </location>
</feature>
<gene>
    <name evidence="4" type="primary">LOC103494377</name>
</gene>
<protein>
    <submittedName>
        <fullName evidence="4">F-box protein At5g49610-like</fullName>
    </submittedName>
</protein>
<organism evidence="3 4">
    <name type="scientific">Cucumis melo</name>
    <name type="common">Muskmelon</name>
    <dbReference type="NCBI Taxonomy" id="3656"/>
    <lineage>
        <taxon>Eukaryota</taxon>
        <taxon>Viridiplantae</taxon>
        <taxon>Streptophyta</taxon>
        <taxon>Embryophyta</taxon>
        <taxon>Tracheophyta</taxon>
        <taxon>Spermatophyta</taxon>
        <taxon>Magnoliopsida</taxon>
        <taxon>eudicotyledons</taxon>
        <taxon>Gunneridae</taxon>
        <taxon>Pentapetalae</taxon>
        <taxon>rosids</taxon>
        <taxon>fabids</taxon>
        <taxon>Cucurbitales</taxon>
        <taxon>Cucurbitaceae</taxon>
        <taxon>Benincaseae</taxon>
        <taxon>Cucumis</taxon>
    </lineage>
</organism>
<evidence type="ECO:0000313" key="3">
    <source>
        <dbReference type="Proteomes" id="UP001652600"/>
    </source>
</evidence>
<dbReference type="InterPro" id="IPR001810">
    <property type="entry name" value="F-box_dom"/>
</dbReference>
<keyword evidence="3" id="KW-1185">Reference proteome</keyword>
<dbReference type="InterPro" id="IPR036047">
    <property type="entry name" value="F-box-like_dom_sf"/>
</dbReference>
<evidence type="ECO:0000313" key="4">
    <source>
        <dbReference type="RefSeq" id="XP_008453733.2"/>
    </source>
</evidence>
<feature type="domain" description="F-box associated beta-propeller type 1" evidence="2">
    <location>
        <begin position="96"/>
        <end position="232"/>
    </location>
</feature>
<dbReference type="AlphaFoldDB" id="A0A1S3BWF8"/>
<dbReference type="eggNOG" id="ENOG502RQDC">
    <property type="taxonomic scope" value="Eukaryota"/>
</dbReference>
<dbReference type="Pfam" id="PF00646">
    <property type="entry name" value="F-box"/>
    <property type="match status" value="1"/>
</dbReference>
<proteinExistence type="predicted"/>
<dbReference type="InterPro" id="IPR006527">
    <property type="entry name" value="F-box-assoc_dom_typ1"/>
</dbReference>
<dbReference type="InterPro" id="IPR055290">
    <property type="entry name" value="At3g26010-like"/>
</dbReference>
<name>A0A1S3BWF8_CUCME</name>
<reference evidence="4" key="1">
    <citation type="submission" date="2025-08" db="UniProtKB">
        <authorList>
            <consortium name="RefSeq"/>
        </authorList>
    </citation>
    <scope>IDENTIFICATION</scope>
    <source>
        <tissue evidence="4">Stem</tissue>
    </source>
</reference>
<dbReference type="NCBIfam" id="TIGR01640">
    <property type="entry name" value="F_box_assoc_1"/>
    <property type="match status" value="1"/>
</dbReference>
<dbReference type="RefSeq" id="XP_008453733.2">
    <property type="nucleotide sequence ID" value="XM_008455511.3"/>
</dbReference>
<dbReference type="Pfam" id="PF07734">
    <property type="entry name" value="FBA_1"/>
    <property type="match status" value="1"/>
</dbReference>
<dbReference type="Proteomes" id="UP001652600">
    <property type="component" value="Chromosome 7"/>
</dbReference>
<dbReference type="PANTHER" id="PTHR35546">
    <property type="entry name" value="F-BOX PROTEIN INTERACTION DOMAIN PROTEIN-RELATED"/>
    <property type="match status" value="1"/>
</dbReference>
<dbReference type="KEGG" id="cmo:103494377"/>
<evidence type="ECO:0000259" key="1">
    <source>
        <dbReference type="Pfam" id="PF00646"/>
    </source>
</evidence>
<dbReference type="Gene3D" id="1.20.1280.50">
    <property type="match status" value="1"/>
</dbReference>
<evidence type="ECO:0000259" key="2">
    <source>
        <dbReference type="Pfam" id="PF07734"/>
    </source>
</evidence>
<dbReference type="GeneID" id="103494377"/>
<dbReference type="InterPro" id="IPR017451">
    <property type="entry name" value="F-box-assoc_interact_dom"/>
</dbReference>
<dbReference type="SUPFAM" id="SSF81383">
    <property type="entry name" value="F-box domain"/>
    <property type="match status" value="1"/>
</dbReference>
<dbReference type="PANTHER" id="PTHR35546:SF25">
    <property type="entry name" value="F-BOX DOMAIN-CONTAINING PROTEIN"/>
    <property type="match status" value="1"/>
</dbReference>